<evidence type="ECO:0000313" key="11">
    <source>
        <dbReference type="EMBL" id="CAH7685552.1"/>
    </source>
</evidence>
<comment type="cofactor">
    <cofactor evidence="1">
        <name>FMN</name>
        <dbReference type="ChEBI" id="CHEBI:58210"/>
    </cofactor>
</comment>
<dbReference type="PANTHER" id="PTHR11082:SF31">
    <property type="entry name" value="TRNA-DIHYDROURIDINE(20A_20B) SYNTHASE [NAD(P)+]-LIKE"/>
    <property type="match status" value="1"/>
</dbReference>
<evidence type="ECO:0000256" key="7">
    <source>
        <dbReference type="ARBA" id="ARBA00048342"/>
    </source>
</evidence>
<comment type="catalytic activity">
    <reaction evidence="7">
        <text>a 5,6-dihydrouridine in mRNA + NAD(+) = a uridine in mRNA + NADH + H(+)</text>
        <dbReference type="Rhea" id="RHEA:69851"/>
        <dbReference type="Rhea" id="RHEA-COMP:14658"/>
        <dbReference type="Rhea" id="RHEA-COMP:17789"/>
        <dbReference type="ChEBI" id="CHEBI:15378"/>
        <dbReference type="ChEBI" id="CHEBI:57540"/>
        <dbReference type="ChEBI" id="CHEBI:57945"/>
        <dbReference type="ChEBI" id="CHEBI:65315"/>
        <dbReference type="ChEBI" id="CHEBI:74443"/>
    </reaction>
    <physiologicalReaction direction="right-to-left" evidence="7">
        <dbReference type="Rhea" id="RHEA:69853"/>
    </physiologicalReaction>
</comment>
<dbReference type="PROSITE" id="PS01136">
    <property type="entry name" value="UPF0034"/>
    <property type="match status" value="1"/>
</dbReference>
<accession>A0AAV0AFH2</accession>
<evidence type="ECO:0000256" key="5">
    <source>
        <dbReference type="ARBA" id="ARBA00022694"/>
    </source>
</evidence>
<gene>
    <name evidence="11" type="ORF">PPACK8108_LOCUS20097</name>
    <name evidence="10" type="ORF">PPACK8108_LOCUS768</name>
</gene>
<feature type="domain" description="DUS-like FMN-binding" evidence="9">
    <location>
        <begin position="159"/>
        <end position="384"/>
    </location>
</feature>
<dbReference type="EMBL" id="CALTRL010005729">
    <property type="protein sequence ID" value="CAH7685552.1"/>
    <property type="molecule type" value="Genomic_DNA"/>
</dbReference>
<dbReference type="AlphaFoldDB" id="A0AAV0AFH2"/>
<dbReference type="Pfam" id="PF01207">
    <property type="entry name" value="Dus"/>
    <property type="match status" value="2"/>
</dbReference>
<comment type="catalytic activity">
    <reaction evidence="8">
        <text>a 5,6-dihydrouridine in mRNA + NADP(+) = a uridine in mRNA + NADPH + H(+)</text>
        <dbReference type="Rhea" id="RHEA:69855"/>
        <dbReference type="Rhea" id="RHEA-COMP:14658"/>
        <dbReference type="Rhea" id="RHEA-COMP:17789"/>
        <dbReference type="ChEBI" id="CHEBI:15378"/>
        <dbReference type="ChEBI" id="CHEBI:57783"/>
        <dbReference type="ChEBI" id="CHEBI:58349"/>
        <dbReference type="ChEBI" id="CHEBI:65315"/>
        <dbReference type="ChEBI" id="CHEBI:74443"/>
    </reaction>
    <physiologicalReaction direction="right-to-left" evidence="8">
        <dbReference type="Rhea" id="RHEA:69857"/>
    </physiologicalReaction>
</comment>
<name>A0AAV0AFH2_PHAPC</name>
<dbReference type="GO" id="GO:0050660">
    <property type="term" value="F:flavin adenine dinucleotide binding"/>
    <property type="evidence" value="ECO:0007669"/>
    <property type="project" value="InterPro"/>
</dbReference>
<dbReference type="GO" id="GO:0006397">
    <property type="term" value="P:mRNA processing"/>
    <property type="evidence" value="ECO:0007669"/>
    <property type="project" value="UniProtKB-KW"/>
</dbReference>
<dbReference type="InterPro" id="IPR018517">
    <property type="entry name" value="tRNA_hU_synthase_CS"/>
</dbReference>
<keyword evidence="5" id="KW-0819">tRNA processing</keyword>
<protein>
    <recommendedName>
        <fullName evidence="9">DUS-like FMN-binding domain-containing protein</fullName>
    </recommendedName>
</protein>
<dbReference type="Gene3D" id="3.20.20.70">
    <property type="entry name" value="Aldolase class I"/>
    <property type="match status" value="1"/>
</dbReference>
<proteinExistence type="predicted"/>
<comment type="caution">
    <text evidence="10">The sequence shown here is derived from an EMBL/GenBank/DDBJ whole genome shotgun (WGS) entry which is preliminary data.</text>
</comment>
<evidence type="ECO:0000259" key="9">
    <source>
        <dbReference type="Pfam" id="PF01207"/>
    </source>
</evidence>
<feature type="domain" description="DUS-like FMN-binding" evidence="9">
    <location>
        <begin position="50"/>
        <end position="99"/>
    </location>
</feature>
<dbReference type="Proteomes" id="UP001153365">
    <property type="component" value="Unassembled WGS sequence"/>
</dbReference>
<dbReference type="InterPro" id="IPR035587">
    <property type="entry name" value="DUS-like_FMN-bd"/>
</dbReference>
<dbReference type="SUPFAM" id="SSF51395">
    <property type="entry name" value="FMN-linked oxidoreductases"/>
    <property type="match status" value="1"/>
</dbReference>
<dbReference type="EMBL" id="CALTRL010000107">
    <property type="protein sequence ID" value="CAH7666416.1"/>
    <property type="molecule type" value="Genomic_DNA"/>
</dbReference>
<evidence type="ECO:0000256" key="6">
    <source>
        <dbReference type="ARBA" id="ARBA00023002"/>
    </source>
</evidence>
<dbReference type="PANTHER" id="PTHR11082">
    <property type="entry name" value="TRNA-DIHYDROURIDINE SYNTHASE"/>
    <property type="match status" value="1"/>
</dbReference>
<evidence type="ECO:0000256" key="2">
    <source>
        <dbReference type="ARBA" id="ARBA00022630"/>
    </source>
</evidence>
<dbReference type="GO" id="GO:0017150">
    <property type="term" value="F:tRNA dihydrouridine synthase activity"/>
    <property type="evidence" value="ECO:0007669"/>
    <property type="project" value="InterPro"/>
</dbReference>
<keyword evidence="3" id="KW-0288">FMN</keyword>
<keyword evidence="6" id="KW-0560">Oxidoreductase</keyword>
<keyword evidence="12" id="KW-1185">Reference proteome</keyword>
<organism evidence="10 12">
    <name type="scientific">Phakopsora pachyrhizi</name>
    <name type="common">Asian soybean rust disease fungus</name>
    <dbReference type="NCBI Taxonomy" id="170000"/>
    <lineage>
        <taxon>Eukaryota</taxon>
        <taxon>Fungi</taxon>
        <taxon>Dikarya</taxon>
        <taxon>Basidiomycota</taxon>
        <taxon>Pucciniomycotina</taxon>
        <taxon>Pucciniomycetes</taxon>
        <taxon>Pucciniales</taxon>
        <taxon>Phakopsoraceae</taxon>
        <taxon>Phakopsora</taxon>
    </lineage>
</organism>
<keyword evidence="4" id="KW-0507">mRNA processing</keyword>
<dbReference type="InterPro" id="IPR013785">
    <property type="entry name" value="Aldolase_TIM"/>
</dbReference>
<dbReference type="CDD" id="cd02801">
    <property type="entry name" value="DUS_like_FMN"/>
    <property type="match status" value="1"/>
</dbReference>
<evidence type="ECO:0000256" key="4">
    <source>
        <dbReference type="ARBA" id="ARBA00022664"/>
    </source>
</evidence>
<keyword evidence="2" id="KW-0285">Flavoprotein</keyword>
<reference evidence="10" key="1">
    <citation type="submission" date="2022-06" db="EMBL/GenBank/DDBJ databases">
        <authorList>
            <consortium name="SYNGENTA / RWTH Aachen University"/>
        </authorList>
    </citation>
    <scope>NUCLEOTIDE SEQUENCE</scope>
</reference>
<evidence type="ECO:0000256" key="8">
    <source>
        <dbReference type="ARBA" id="ARBA00049447"/>
    </source>
</evidence>
<evidence type="ECO:0000313" key="10">
    <source>
        <dbReference type="EMBL" id="CAH7666416.1"/>
    </source>
</evidence>
<evidence type="ECO:0000256" key="3">
    <source>
        <dbReference type="ARBA" id="ARBA00022643"/>
    </source>
</evidence>
<evidence type="ECO:0000256" key="1">
    <source>
        <dbReference type="ARBA" id="ARBA00001917"/>
    </source>
</evidence>
<evidence type="ECO:0000313" key="12">
    <source>
        <dbReference type="Proteomes" id="UP001153365"/>
    </source>
</evidence>
<sequence length="404" mass="45536">MEVEGVKTTARTISSDGRDLITGEEEDEEEFEVFSPVEIIKQFRNINISAPMVRYSKLQFRELVSSYNTHITFTPMILAKEFCLSKRSRDSDFSTSEDERGRFKLLPISYPKTESLEDPRRSISVLQRFEEALDLDRGRDGDLEESLLKEKRMAKNVRGAMIAQFGGNDPFYLSHAASLIKPYVDGIDINCGCPQSWAYKEGIGSALLSKPDLVKELIRSVKSVCGESFSVSIKIRVDDDLKNTSRLIKTAIYAGVSFITVHGRTRKQPSSSKVSLDSIKFSVEESRGTSFNGPVPIVANGDVFDLNCARLTREYCGLNAVMSARGLQENPALFDGHPRIPLDGLKRFMISSAETGLIFPIYHRHLSDMLSLWFSSKEEKKYFNMLSSYSSVLDFLEETFDINL</sequence>